<dbReference type="InterPro" id="IPR019887">
    <property type="entry name" value="Tscrpt_reg_AsnC/Lrp_C"/>
</dbReference>
<dbReference type="GO" id="GO:0043565">
    <property type="term" value="F:sequence-specific DNA binding"/>
    <property type="evidence" value="ECO:0007669"/>
    <property type="project" value="InterPro"/>
</dbReference>
<keyword evidence="1" id="KW-0805">Transcription regulation</keyword>
<evidence type="ECO:0000313" key="5">
    <source>
        <dbReference type="EMBL" id="SEF68615.1"/>
    </source>
</evidence>
<accession>A0A1H5U0L5</accession>
<proteinExistence type="predicted"/>
<keyword evidence="3" id="KW-0804">Transcription</keyword>
<dbReference type="GO" id="GO:0005829">
    <property type="term" value="C:cytosol"/>
    <property type="evidence" value="ECO:0007669"/>
    <property type="project" value="TreeGrafter"/>
</dbReference>
<dbReference type="InterPro" id="IPR019888">
    <property type="entry name" value="Tscrpt_reg_AsnC-like"/>
</dbReference>
<dbReference type="SUPFAM" id="SSF46785">
    <property type="entry name" value="Winged helix' DNA-binding domain"/>
    <property type="match status" value="1"/>
</dbReference>
<dbReference type="FunFam" id="1.10.10.10:FF:000186">
    <property type="entry name" value="AsnC family transcriptional regulator"/>
    <property type="match status" value="1"/>
</dbReference>
<dbReference type="GO" id="GO:0043200">
    <property type="term" value="P:response to amino acid"/>
    <property type="evidence" value="ECO:0007669"/>
    <property type="project" value="TreeGrafter"/>
</dbReference>
<dbReference type="Gene3D" id="3.30.70.920">
    <property type="match status" value="1"/>
</dbReference>
<dbReference type="InterPro" id="IPR019885">
    <property type="entry name" value="Tscrpt_reg_HTH_AsnC-type_CS"/>
</dbReference>
<keyword evidence="6" id="KW-1185">Reference proteome</keyword>
<dbReference type="PANTHER" id="PTHR30154">
    <property type="entry name" value="LEUCINE-RESPONSIVE REGULATORY PROTEIN"/>
    <property type="match status" value="1"/>
</dbReference>
<dbReference type="CDD" id="cd00090">
    <property type="entry name" value="HTH_ARSR"/>
    <property type="match status" value="1"/>
</dbReference>
<keyword evidence="2" id="KW-0238">DNA-binding</keyword>
<dbReference type="InterPro" id="IPR036390">
    <property type="entry name" value="WH_DNA-bd_sf"/>
</dbReference>
<evidence type="ECO:0000256" key="1">
    <source>
        <dbReference type="ARBA" id="ARBA00023015"/>
    </source>
</evidence>
<dbReference type="AlphaFoldDB" id="A0A1H5U0L5"/>
<evidence type="ECO:0000313" key="6">
    <source>
        <dbReference type="Proteomes" id="UP000236742"/>
    </source>
</evidence>
<protein>
    <submittedName>
        <fullName evidence="5">Lrp/AsnC family transcriptional regulator, leucine-responsive regulatory protein</fullName>
    </submittedName>
</protein>
<dbReference type="EMBL" id="FNVD01000003">
    <property type="protein sequence ID" value="SEF68615.1"/>
    <property type="molecule type" value="Genomic_DNA"/>
</dbReference>
<dbReference type="Proteomes" id="UP000236742">
    <property type="component" value="Unassembled WGS sequence"/>
</dbReference>
<dbReference type="PROSITE" id="PS00519">
    <property type="entry name" value="HTH_ASNC_1"/>
    <property type="match status" value="1"/>
</dbReference>
<name>A0A1H5U0L5_9RHOB</name>
<dbReference type="PRINTS" id="PR00033">
    <property type="entry name" value="HTHASNC"/>
</dbReference>
<evidence type="ECO:0000256" key="2">
    <source>
        <dbReference type="ARBA" id="ARBA00023125"/>
    </source>
</evidence>
<organism evidence="5 6">
    <name type="scientific">Jhaorihella thermophila</name>
    <dbReference type="NCBI Taxonomy" id="488547"/>
    <lineage>
        <taxon>Bacteria</taxon>
        <taxon>Pseudomonadati</taxon>
        <taxon>Pseudomonadota</taxon>
        <taxon>Alphaproteobacteria</taxon>
        <taxon>Rhodobacterales</taxon>
        <taxon>Paracoccaceae</taxon>
        <taxon>Jhaorihella</taxon>
    </lineage>
</organism>
<dbReference type="Pfam" id="PF13412">
    <property type="entry name" value="HTH_24"/>
    <property type="match status" value="1"/>
</dbReference>
<dbReference type="InterPro" id="IPR011991">
    <property type="entry name" value="ArsR-like_HTH"/>
</dbReference>
<dbReference type="SUPFAM" id="SSF54909">
    <property type="entry name" value="Dimeric alpha+beta barrel"/>
    <property type="match status" value="1"/>
</dbReference>
<dbReference type="RefSeq" id="WP_235003721.1">
    <property type="nucleotide sequence ID" value="NZ_FNVD01000003.1"/>
</dbReference>
<dbReference type="PANTHER" id="PTHR30154:SF34">
    <property type="entry name" value="TRANSCRIPTIONAL REGULATOR AZLB"/>
    <property type="match status" value="1"/>
</dbReference>
<dbReference type="InterPro" id="IPR011008">
    <property type="entry name" value="Dimeric_a/b-barrel"/>
</dbReference>
<sequence>MTMIELDSIDLRILEILQAEGRISNLELAERVNLSPTPCSRRLKRLEESGVITGYGARINTEALGFGVNALVTVRLARQTPEDVKAFLDAIDTLPEITETLLVAGSLDYVLRVMVRDVDELRAFILEGLKQLPGVAETTTMLILETRKRPLSPTRLPPTK</sequence>
<dbReference type="Gene3D" id="1.10.10.10">
    <property type="entry name" value="Winged helix-like DNA-binding domain superfamily/Winged helix DNA-binding domain"/>
    <property type="match status" value="1"/>
</dbReference>
<feature type="domain" description="HTH asnC-type" evidence="4">
    <location>
        <begin position="6"/>
        <end position="67"/>
    </location>
</feature>
<dbReference type="Pfam" id="PF01037">
    <property type="entry name" value="AsnC_trans_reg"/>
    <property type="match status" value="1"/>
</dbReference>
<evidence type="ECO:0000259" key="4">
    <source>
        <dbReference type="PROSITE" id="PS50956"/>
    </source>
</evidence>
<dbReference type="InterPro" id="IPR036388">
    <property type="entry name" value="WH-like_DNA-bd_sf"/>
</dbReference>
<dbReference type="GO" id="GO:0006355">
    <property type="term" value="P:regulation of DNA-templated transcription"/>
    <property type="evidence" value="ECO:0007669"/>
    <property type="project" value="UniProtKB-ARBA"/>
</dbReference>
<dbReference type="SMART" id="SM00344">
    <property type="entry name" value="HTH_ASNC"/>
    <property type="match status" value="1"/>
</dbReference>
<evidence type="ECO:0000256" key="3">
    <source>
        <dbReference type="ARBA" id="ARBA00023163"/>
    </source>
</evidence>
<dbReference type="InterPro" id="IPR000485">
    <property type="entry name" value="AsnC-type_HTH_dom"/>
</dbReference>
<reference evidence="6" key="1">
    <citation type="submission" date="2016-10" db="EMBL/GenBank/DDBJ databases">
        <authorList>
            <person name="Varghese N."/>
            <person name="Submissions S."/>
        </authorList>
    </citation>
    <scope>NUCLEOTIDE SEQUENCE [LARGE SCALE GENOMIC DNA]</scope>
    <source>
        <strain evidence="6">DSM 23413</strain>
    </source>
</reference>
<gene>
    <name evidence="5" type="ORF">SAMN05421751_103142</name>
</gene>
<dbReference type="PROSITE" id="PS50956">
    <property type="entry name" value="HTH_ASNC_2"/>
    <property type="match status" value="1"/>
</dbReference>